<accession>A0ABX0RGZ5</accession>
<dbReference type="Proteomes" id="UP001515683">
    <property type="component" value="Unassembled WGS sequence"/>
</dbReference>
<evidence type="ECO:0000313" key="2">
    <source>
        <dbReference type="EMBL" id="NIF22525.1"/>
    </source>
</evidence>
<dbReference type="NCBIfam" id="NF006976">
    <property type="entry name" value="PRK09449.1"/>
    <property type="match status" value="1"/>
</dbReference>
<dbReference type="Gene3D" id="1.10.150.240">
    <property type="entry name" value="Putative phosphatase, domain 2"/>
    <property type="match status" value="1"/>
</dbReference>
<dbReference type="PANTHER" id="PTHR47478">
    <property type="match status" value="1"/>
</dbReference>
<dbReference type="Pfam" id="PF00702">
    <property type="entry name" value="Hydrolase"/>
    <property type="match status" value="1"/>
</dbReference>
<keyword evidence="2" id="KW-0378">Hydrolase</keyword>
<dbReference type="SFLD" id="SFLDS00003">
    <property type="entry name" value="Haloacid_Dehalogenase"/>
    <property type="match status" value="1"/>
</dbReference>
<dbReference type="EMBL" id="VWXF01000005">
    <property type="protein sequence ID" value="NIF22525.1"/>
    <property type="molecule type" value="Genomic_DNA"/>
</dbReference>
<dbReference type="NCBIfam" id="TIGR01549">
    <property type="entry name" value="HAD-SF-IA-v1"/>
    <property type="match status" value="1"/>
</dbReference>
<dbReference type="Gene3D" id="3.40.50.1000">
    <property type="entry name" value="HAD superfamily/HAD-like"/>
    <property type="match status" value="1"/>
</dbReference>
<name>A0ABX0RGZ5_9GAMM</name>
<dbReference type="InterPro" id="IPR036412">
    <property type="entry name" value="HAD-like_sf"/>
</dbReference>
<gene>
    <name evidence="2" type="ORF">F3J40_13045</name>
</gene>
<dbReference type="InterPro" id="IPR006439">
    <property type="entry name" value="HAD-SF_hydro_IA"/>
</dbReference>
<evidence type="ECO:0000256" key="1">
    <source>
        <dbReference type="ARBA" id="ARBA00022723"/>
    </source>
</evidence>
<keyword evidence="3" id="KW-1185">Reference proteome</keyword>
<evidence type="ECO:0000313" key="3">
    <source>
        <dbReference type="Proteomes" id="UP001515683"/>
    </source>
</evidence>
<dbReference type="SUPFAM" id="SSF56784">
    <property type="entry name" value="HAD-like"/>
    <property type="match status" value="1"/>
</dbReference>
<dbReference type="InterPro" id="IPR011951">
    <property type="entry name" value="HAD-SF_hydro_IA_YjjG/PynA"/>
</dbReference>
<sequence length="226" mass="25095">MLQDWDCILFDADDTLFHFDALAGLQRLFASYDVQFTDHDYAEYQAINKPLWVDYQNGAISALQLQTRRFIGWGDKLSVAPEVLNSGFLAAMAEICQPLDGAAHLLKTLHGKVQVGIITNGFTALQQARLERTGLRELLDVLVISEQVGVPKPDVRIFDHTLALLGNPDRERVLMVGDTPESDILGGINAGLKTCWLDNGSRVLPPEIKPTWQVQSLAELEALLTR</sequence>
<comment type="caution">
    <text evidence="2">The sequence shown here is derived from an EMBL/GenBank/DDBJ whole genome shotgun (WGS) entry which is preliminary data.</text>
</comment>
<dbReference type="InterPro" id="IPR023198">
    <property type="entry name" value="PGP-like_dom2"/>
</dbReference>
<proteinExistence type="predicted"/>
<dbReference type="RefSeq" id="WP_167015273.1">
    <property type="nucleotide sequence ID" value="NZ_VWXF01000005.1"/>
</dbReference>
<dbReference type="InterPro" id="IPR052550">
    <property type="entry name" value="Pyrimidine_5'-ntase_YjjG"/>
</dbReference>
<dbReference type="EC" id="3.1.3.5" evidence="2"/>
<dbReference type="PANTHER" id="PTHR47478:SF1">
    <property type="entry name" value="PYRIMIDINE 5'-NUCLEOTIDASE YJJG"/>
    <property type="match status" value="1"/>
</dbReference>
<dbReference type="SFLD" id="SFLDG01129">
    <property type="entry name" value="C1.5:_HAD__Beta-PGM__Phosphata"/>
    <property type="match status" value="1"/>
</dbReference>
<reference evidence="2 3" key="1">
    <citation type="journal article" date="2019" name="bioRxiv">
        <title>Bacteria contribute to plant secondary compound degradation in a generalist herbivore system.</title>
        <authorList>
            <person name="Francoeur C.B."/>
            <person name="Khadempour L."/>
            <person name="Moreira-Soto R.D."/>
            <person name="Gotting K."/>
            <person name="Book A.J."/>
            <person name="Pinto-Tomas A.A."/>
            <person name="Keefover-Ring K."/>
            <person name="Currie C.R."/>
        </authorList>
    </citation>
    <scope>NUCLEOTIDE SEQUENCE [LARGE SCALE GENOMIC DNA]</scope>
    <source>
        <strain evidence="2">Acro-835</strain>
    </source>
</reference>
<dbReference type="InterPro" id="IPR023214">
    <property type="entry name" value="HAD_sf"/>
</dbReference>
<organism evidence="2 3">
    <name type="scientific">Candidatus Pantoea multigeneris</name>
    <dbReference type="NCBI Taxonomy" id="2608357"/>
    <lineage>
        <taxon>Bacteria</taxon>
        <taxon>Pseudomonadati</taxon>
        <taxon>Pseudomonadota</taxon>
        <taxon>Gammaproteobacteria</taxon>
        <taxon>Enterobacterales</taxon>
        <taxon>Erwiniaceae</taxon>
        <taxon>Pantoea</taxon>
    </lineage>
</organism>
<protein>
    <submittedName>
        <fullName evidence="2">Pyrimidine 5'-nucleotidase</fullName>
        <ecNumber evidence="2">3.1.3.5</ecNumber>
    </submittedName>
</protein>
<dbReference type="GO" id="GO:0008253">
    <property type="term" value="F:5'-nucleotidase activity"/>
    <property type="evidence" value="ECO:0007669"/>
    <property type="project" value="UniProtKB-EC"/>
</dbReference>
<dbReference type="NCBIfam" id="TIGR02254">
    <property type="entry name" value="YjjG_YfnB"/>
    <property type="match status" value="1"/>
</dbReference>
<dbReference type="NCBIfam" id="TIGR01509">
    <property type="entry name" value="HAD-SF-IA-v3"/>
    <property type="match status" value="1"/>
</dbReference>
<keyword evidence="1" id="KW-0479">Metal-binding</keyword>